<keyword evidence="8" id="KW-1185">Reference proteome</keyword>
<dbReference type="Gene3D" id="4.10.280.10">
    <property type="entry name" value="Helix-loop-helix DNA-binding domain"/>
    <property type="match status" value="1"/>
</dbReference>
<keyword evidence="5" id="KW-0175">Coiled coil</keyword>
<feature type="region of interest" description="Disordered" evidence="6">
    <location>
        <begin position="1"/>
        <end position="54"/>
    </location>
</feature>
<evidence type="ECO:0000256" key="4">
    <source>
        <dbReference type="ARBA" id="ARBA00023242"/>
    </source>
</evidence>
<comment type="caution">
    <text evidence="7">The sequence shown here is derived from an EMBL/GenBank/DDBJ whole genome shotgun (WGS) entry which is preliminary data.</text>
</comment>
<dbReference type="SMR" id="A0A2G3A949"/>
<evidence type="ECO:0000256" key="5">
    <source>
        <dbReference type="SAM" id="Coils"/>
    </source>
</evidence>
<evidence type="ECO:0000256" key="2">
    <source>
        <dbReference type="ARBA" id="ARBA00023015"/>
    </source>
</evidence>
<dbReference type="GO" id="GO:0005634">
    <property type="term" value="C:nucleus"/>
    <property type="evidence" value="ECO:0007669"/>
    <property type="project" value="UniProtKB-SubCell"/>
</dbReference>
<name>A0A2G3A949_CAPAN</name>
<proteinExistence type="predicted"/>
<dbReference type="AlphaFoldDB" id="A0A2G3A949"/>
<dbReference type="CDD" id="cd11446">
    <property type="entry name" value="bHLH_AtILR3_like"/>
    <property type="match status" value="1"/>
</dbReference>
<dbReference type="STRING" id="4072.A0A2G3A949"/>
<evidence type="ECO:0000313" key="8">
    <source>
        <dbReference type="Proteomes" id="UP000222542"/>
    </source>
</evidence>
<keyword evidence="4" id="KW-0539">Nucleus</keyword>
<keyword evidence="2" id="KW-0805">Transcription regulation</keyword>
<reference evidence="7 8" key="2">
    <citation type="journal article" date="2017" name="Genome Biol.">
        <title>New reference genome sequences of hot pepper reveal the massive evolution of plant disease-resistance genes by retroduplication.</title>
        <authorList>
            <person name="Kim S."/>
            <person name="Park J."/>
            <person name="Yeom S.I."/>
            <person name="Kim Y.M."/>
            <person name="Seo E."/>
            <person name="Kim K.T."/>
            <person name="Kim M.S."/>
            <person name="Lee J.M."/>
            <person name="Cheong K."/>
            <person name="Shin H.S."/>
            <person name="Kim S.B."/>
            <person name="Han K."/>
            <person name="Lee J."/>
            <person name="Park M."/>
            <person name="Lee H.A."/>
            <person name="Lee H.Y."/>
            <person name="Lee Y."/>
            <person name="Oh S."/>
            <person name="Lee J.H."/>
            <person name="Choi E."/>
            <person name="Choi E."/>
            <person name="Lee S.E."/>
            <person name="Jeon J."/>
            <person name="Kim H."/>
            <person name="Choi G."/>
            <person name="Song H."/>
            <person name="Lee J."/>
            <person name="Lee S.C."/>
            <person name="Kwon J.K."/>
            <person name="Lee H.Y."/>
            <person name="Koo N."/>
            <person name="Hong Y."/>
            <person name="Kim R.W."/>
            <person name="Kang W.H."/>
            <person name="Huh J.H."/>
            <person name="Kang B.C."/>
            <person name="Yang T.J."/>
            <person name="Lee Y.H."/>
            <person name="Bennetzen J.L."/>
            <person name="Choi D."/>
        </authorList>
    </citation>
    <scope>NUCLEOTIDE SEQUENCE [LARGE SCALE GENOMIC DNA]</scope>
    <source>
        <strain evidence="8">cv. CM334</strain>
    </source>
</reference>
<dbReference type="PANTHER" id="PTHR46133:SF23">
    <property type="entry name" value="TRANSCRIPTION FACTOR ILR3-LIKE"/>
    <property type="match status" value="1"/>
</dbReference>
<dbReference type="EMBL" id="AYRZ02000002">
    <property type="protein sequence ID" value="PHT90769.1"/>
    <property type="molecule type" value="Genomic_DNA"/>
</dbReference>
<evidence type="ECO:0000313" key="7">
    <source>
        <dbReference type="EMBL" id="PHT90769.1"/>
    </source>
</evidence>
<dbReference type="SUPFAM" id="SSF47459">
    <property type="entry name" value="HLH, helix-loop-helix DNA-binding domain"/>
    <property type="match status" value="1"/>
</dbReference>
<accession>A0A2G3A949</accession>
<keyword evidence="3" id="KW-0804">Transcription</keyword>
<organism evidence="7 8">
    <name type="scientific">Capsicum annuum</name>
    <name type="common">Capsicum pepper</name>
    <dbReference type="NCBI Taxonomy" id="4072"/>
    <lineage>
        <taxon>Eukaryota</taxon>
        <taxon>Viridiplantae</taxon>
        <taxon>Streptophyta</taxon>
        <taxon>Embryophyta</taxon>
        <taxon>Tracheophyta</taxon>
        <taxon>Spermatophyta</taxon>
        <taxon>Magnoliopsida</taxon>
        <taxon>eudicotyledons</taxon>
        <taxon>Gunneridae</taxon>
        <taxon>Pentapetalae</taxon>
        <taxon>asterids</taxon>
        <taxon>lamiids</taxon>
        <taxon>Solanales</taxon>
        <taxon>Solanaceae</taxon>
        <taxon>Solanoideae</taxon>
        <taxon>Capsiceae</taxon>
        <taxon>Capsicum</taxon>
    </lineage>
</organism>
<feature type="coiled-coil region" evidence="5">
    <location>
        <begin position="90"/>
        <end position="152"/>
    </location>
</feature>
<dbReference type="Proteomes" id="UP000222542">
    <property type="component" value="Unassembled WGS sequence"/>
</dbReference>
<dbReference type="OMA" id="LPGFTWP"/>
<reference evidence="7 8" key="1">
    <citation type="journal article" date="2014" name="Nat. Genet.">
        <title>Genome sequence of the hot pepper provides insights into the evolution of pungency in Capsicum species.</title>
        <authorList>
            <person name="Kim S."/>
            <person name="Park M."/>
            <person name="Yeom S.I."/>
            <person name="Kim Y.M."/>
            <person name="Lee J.M."/>
            <person name="Lee H.A."/>
            <person name="Seo E."/>
            <person name="Choi J."/>
            <person name="Cheong K."/>
            <person name="Kim K.T."/>
            <person name="Jung K."/>
            <person name="Lee G.W."/>
            <person name="Oh S.K."/>
            <person name="Bae C."/>
            <person name="Kim S.B."/>
            <person name="Lee H.Y."/>
            <person name="Kim S.Y."/>
            <person name="Kim M.S."/>
            <person name="Kang B.C."/>
            <person name="Jo Y.D."/>
            <person name="Yang H.B."/>
            <person name="Jeong H.J."/>
            <person name="Kang W.H."/>
            <person name="Kwon J.K."/>
            <person name="Shin C."/>
            <person name="Lim J.Y."/>
            <person name="Park J.H."/>
            <person name="Huh J.H."/>
            <person name="Kim J.S."/>
            <person name="Kim B.D."/>
            <person name="Cohen O."/>
            <person name="Paran I."/>
            <person name="Suh M.C."/>
            <person name="Lee S.B."/>
            <person name="Kim Y.K."/>
            <person name="Shin Y."/>
            <person name="Noh S.J."/>
            <person name="Park J."/>
            <person name="Seo Y.S."/>
            <person name="Kwon S.Y."/>
            <person name="Kim H.A."/>
            <person name="Park J.M."/>
            <person name="Kim H.J."/>
            <person name="Choi S.B."/>
            <person name="Bosland P.W."/>
            <person name="Reeves G."/>
            <person name="Jo S.H."/>
            <person name="Lee B.W."/>
            <person name="Cho H.T."/>
            <person name="Choi H.S."/>
            <person name="Lee M.S."/>
            <person name="Yu Y."/>
            <person name="Do Choi Y."/>
            <person name="Park B.S."/>
            <person name="van Deynze A."/>
            <person name="Ashrafi H."/>
            <person name="Hill T."/>
            <person name="Kim W.T."/>
            <person name="Pai H.S."/>
            <person name="Ahn H.K."/>
            <person name="Yeam I."/>
            <person name="Giovannoni J.J."/>
            <person name="Rose J.K."/>
            <person name="Sorensen I."/>
            <person name="Lee S.J."/>
            <person name="Kim R.W."/>
            <person name="Choi I.Y."/>
            <person name="Choi B.S."/>
            <person name="Lim J.S."/>
            <person name="Lee Y.H."/>
            <person name="Choi D."/>
        </authorList>
    </citation>
    <scope>NUCLEOTIDE SEQUENCE [LARGE SCALE GENOMIC DNA]</scope>
    <source>
        <strain evidence="8">cv. CM334</strain>
    </source>
</reference>
<evidence type="ECO:0000256" key="3">
    <source>
        <dbReference type="ARBA" id="ARBA00023163"/>
    </source>
</evidence>
<dbReference type="Gramene" id="PHT90769">
    <property type="protein sequence ID" value="PHT90769"/>
    <property type="gene ID" value="T459_05882"/>
</dbReference>
<dbReference type="GO" id="GO:0006879">
    <property type="term" value="P:intracellular iron ion homeostasis"/>
    <property type="evidence" value="ECO:0007669"/>
    <property type="project" value="InterPro"/>
</dbReference>
<sequence>MRFLPFYSSGLEDSYGNSDSLKESGSKKRVRSGTCASDSKAHREKMRRDKLNDRQTHSLSPSLFLCAWFQELSSILEPGKQPKMDKSVILGDAVRMVVQLRDEAQKLKESYDNLQEKVNELKAEKSELRDEKQKLKAEKDKLEQHLKALNSQPGFLPHPPAMPSPFPAPHQVFASKMMPYLGYPGIPMWQFVPPAAVDTSEDHALRPPVA</sequence>
<evidence type="ECO:0000256" key="1">
    <source>
        <dbReference type="ARBA" id="ARBA00004123"/>
    </source>
</evidence>
<dbReference type="InterPro" id="IPR044818">
    <property type="entry name" value="ILR3-like"/>
</dbReference>
<gene>
    <name evidence="7" type="ORF">T459_05882</name>
</gene>
<dbReference type="GO" id="GO:0046983">
    <property type="term" value="F:protein dimerization activity"/>
    <property type="evidence" value="ECO:0007669"/>
    <property type="project" value="InterPro"/>
</dbReference>
<dbReference type="GO" id="GO:0003700">
    <property type="term" value="F:DNA-binding transcription factor activity"/>
    <property type="evidence" value="ECO:0007669"/>
    <property type="project" value="InterPro"/>
</dbReference>
<protein>
    <submittedName>
        <fullName evidence="7">Transcription factor ILR3</fullName>
    </submittedName>
</protein>
<dbReference type="PANTHER" id="PTHR46133">
    <property type="entry name" value="BHLH TRANSCRIPTION FACTOR"/>
    <property type="match status" value="1"/>
</dbReference>
<comment type="subcellular location">
    <subcellularLocation>
        <location evidence="1">Nucleus</location>
    </subcellularLocation>
</comment>
<dbReference type="InterPro" id="IPR036638">
    <property type="entry name" value="HLH_DNA-bd_sf"/>
</dbReference>
<evidence type="ECO:0000256" key="6">
    <source>
        <dbReference type="SAM" id="MobiDB-lite"/>
    </source>
</evidence>